<proteinExistence type="predicted"/>
<dbReference type="Proteomes" id="UP001152836">
    <property type="component" value="Unassembled WGS sequence"/>
</dbReference>
<gene>
    <name evidence="1" type="primary">Ppia</name>
    <name evidence="1" type="ORF">PHOROB_LOCUS464</name>
</gene>
<protein>
    <submittedName>
        <fullName evidence="1">Ppia protein</fullName>
    </submittedName>
</protein>
<organism evidence="1 2">
    <name type="scientific">Phodopus roborovskii</name>
    <name type="common">Roborovski's desert hamster</name>
    <name type="synonym">Cricetulus roborovskii</name>
    <dbReference type="NCBI Taxonomy" id="109678"/>
    <lineage>
        <taxon>Eukaryota</taxon>
        <taxon>Metazoa</taxon>
        <taxon>Chordata</taxon>
        <taxon>Craniata</taxon>
        <taxon>Vertebrata</taxon>
        <taxon>Euteleostomi</taxon>
        <taxon>Mammalia</taxon>
        <taxon>Eutheria</taxon>
        <taxon>Euarchontoglires</taxon>
        <taxon>Glires</taxon>
        <taxon>Rodentia</taxon>
        <taxon>Myomorpha</taxon>
        <taxon>Muroidea</taxon>
        <taxon>Cricetidae</taxon>
        <taxon>Cricetinae</taxon>
        <taxon>Phodopus</taxon>
    </lineage>
</organism>
<accession>A0AAU9YN31</accession>
<sequence length="39" mass="4394">MVNPTVFFDITADGEPLGCASPSSYLQTRFQRQQKTFVL</sequence>
<comment type="caution">
    <text evidence="1">The sequence shown here is derived from an EMBL/GenBank/DDBJ whole genome shotgun (WGS) entry which is preliminary data.</text>
</comment>
<name>A0AAU9YN31_PHORO</name>
<reference evidence="1" key="1">
    <citation type="submission" date="2022-06" db="EMBL/GenBank/DDBJ databases">
        <authorList>
            <person name="Andreotti S."/>
            <person name="Wyler E."/>
        </authorList>
    </citation>
    <scope>NUCLEOTIDE SEQUENCE</scope>
</reference>
<dbReference type="AlphaFoldDB" id="A0AAU9YN31"/>
<dbReference type="EMBL" id="CALSGD010000036">
    <property type="protein sequence ID" value="CAH6776361.1"/>
    <property type="molecule type" value="Genomic_DNA"/>
</dbReference>
<keyword evidence="2" id="KW-1185">Reference proteome</keyword>
<evidence type="ECO:0000313" key="2">
    <source>
        <dbReference type="Proteomes" id="UP001152836"/>
    </source>
</evidence>
<evidence type="ECO:0000313" key="1">
    <source>
        <dbReference type="EMBL" id="CAH6776361.1"/>
    </source>
</evidence>